<dbReference type="AlphaFoldDB" id="L1J3U5"/>
<name>L1J3U5_GUITC</name>
<feature type="compositionally biased region" description="Low complexity" evidence="2">
    <location>
        <begin position="185"/>
        <end position="197"/>
    </location>
</feature>
<keyword evidence="5" id="KW-1185">Reference proteome</keyword>
<accession>L1J3U5</accession>
<feature type="region of interest" description="Disordered" evidence="2">
    <location>
        <begin position="97"/>
        <end position="145"/>
    </location>
</feature>
<evidence type="ECO:0000256" key="2">
    <source>
        <dbReference type="SAM" id="MobiDB-lite"/>
    </source>
</evidence>
<dbReference type="EnsemblProtists" id="EKX42774">
    <property type="protein sequence ID" value="EKX42774"/>
    <property type="gene ID" value="GUITHDRAFT_140933"/>
</dbReference>
<reference evidence="5" key="2">
    <citation type="submission" date="2012-11" db="EMBL/GenBank/DDBJ databases">
        <authorList>
            <person name="Kuo A."/>
            <person name="Curtis B.A."/>
            <person name="Tanifuji G."/>
            <person name="Burki F."/>
            <person name="Gruber A."/>
            <person name="Irimia M."/>
            <person name="Maruyama S."/>
            <person name="Arias M.C."/>
            <person name="Ball S.G."/>
            <person name="Gile G.H."/>
            <person name="Hirakawa Y."/>
            <person name="Hopkins J.F."/>
            <person name="Rensing S.A."/>
            <person name="Schmutz J."/>
            <person name="Symeonidi A."/>
            <person name="Elias M."/>
            <person name="Eveleigh R.J."/>
            <person name="Herman E.K."/>
            <person name="Klute M.J."/>
            <person name="Nakayama T."/>
            <person name="Obornik M."/>
            <person name="Reyes-Prieto A."/>
            <person name="Armbrust E.V."/>
            <person name="Aves S.J."/>
            <person name="Beiko R.G."/>
            <person name="Coutinho P."/>
            <person name="Dacks J.B."/>
            <person name="Durnford D.G."/>
            <person name="Fast N.M."/>
            <person name="Green B.R."/>
            <person name="Grisdale C."/>
            <person name="Hempe F."/>
            <person name="Henrissat B."/>
            <person name="Hoppner M.P."/>
            <person name="Ishida K.-I."/>
            <person name="Kim E."/>
            <person name="Koreny L."/>
            <person name="Kroth P.G."/>
            <person name="Liu Y."/>
            <person name="Malik S.-B."/>
            <person name="Maier U.G."/>
            <person name="McRose D."/>
            <person name="Mock T."/>
            <person name="Neilson J.A."/>
            <person name="Onodera N.T."/>
            <person name="Poole A.M."/>
            <person name="Pritham E.J."/>
            <person name="Richards T.A."/>
            <person name="Rocap G."/>
            <person name="Roy S.W."/>
            <person name="Sarai C."/>
            <person name="Schaack S."/>
            <person name="Shirato S."/>
            <person name="Slamovits C.H."/>
            <person name="Spencer D.F."/>
            <person name="Suzuki S."/>
            <person name="Worden A.Z."/>
            <person name="Zauner S."/>
            <person name="Barry K."/>
            <person name="Bell C."/>
            <person name="Bharti A.K."/>
            <person name="Crow J.A."/>
            <person name="Grimwood J."/>
            <person name="Kramer R."/>
            <person name="Lindquist E."/>
            <person name="Lucas S."/>
            <person name="Salamov A."/>
            <person name="McFadden G.I."/>
            <person name="Lane C.E."/>
            <person name="Keeling P.J."/>
            <person name="Gray M.W."/>
            <person name="Grigoriev I.V."/>
            <person name="Archibald J.M."/>
        </authorList>
    </citation>
    <scope>NUCLEOTIDE SEQUENCE</scope>
    <source>
        <strain evidence="5">CCMP2712</strain>
    </source>
</reference>
<dbReference type="KEGG" id="gtt:GUITHDRAFT_140933"/>
<gene>
    <name evidence="3" type="ORF">GUITHDRAFT_140933</name>
</gene>
<dbReference type="RefSeq" id="XP_005829754.1">
    <property type="nucleotide sequence ID" value="XM_005829697.1"/>
</dbReference>
<protein>
    <submittedName>
        <fullName evidence="3 4">Uncharacterized protein</fullName>
    </submittedName>
</protein>
<reference evidence="3 5" key="1">
    <citation type="journal article" date="2012" name="Nature">
        <title>Algal genomes reveal evolutionary mosaicism and the fate of nucleomorphs.</title>
        <authorList>
            <consortium name="DOE Joint Genome Institute"/>
            <person name="Curtis B.A."/>
            <person name="Tanifuji G."/>
            <person name="Burki F."/>
            <person name="Gruber A."/>
            <person name="Irimia M."/>
            <person name="Maruyama S."/>
            <person name="Arias M.C."/>
            <person name="Ball S.G."/>
            <person name="Gile G.H."/>
            <person name="Hirakawa Y."/>
            <person name="Hopkins J.F."/>
            <person name="Kuo A."/>
            <person name="Rensing S.A."/>
            <person name="Schmutz J."/>
            <person name="Symeonidi A."/>
            <person name="Elias M."/>
            <person name="Eveleigh R.J."/>
            <person name="Herman E.K."/>
            <person name="Klute M.J."/>
            <person name="Nakayama T."/>
            <person name="Obornik M."/>
            <person name="Reyes-Prieto A."/>
            <person name="Armbrust E.V."/>
            <person name="Aves S.J."/>
            <person name="Beiko R.G."/>
            <person name="Coutinho P."/>
            <person name="Dacks J.B."/>
            <person name="Durnford D.G."/>
            <person name="Fast N.M."/>
            <person name="Green B.R."/>
            <person name="Grisdale C.J."/>
            <person name="Hempel F."/>
            <person name="Henrissat B."/>
            <person name="Hoppner M.P."/>
            <person name="Ishida K."/>
            <person name="Kim E."/>
            <person name="Koreny L."/>
            <person name="Kroth P.G."/>
            <person name="Liu Y."/>
            <person name="Malik S.B."/>
            <person name="Maier U.G."/>
            <person name="McRose D."/>
            <person name="Mock T."/>
            <person name="Neilson J.A."/>
            <person name="Onodera N.T."/>
            <person name="Poole A.M."/>
            <person name="Pritham E.J."/>
            <person name="Richards T.A."/>
            <person name="Rocap G."/>
            <person name="Roy S.W."/>
            <person name="Sarai C."/>
            <person name="Schaack S."/>
            <person name="Shirato S."/>
            <person name="Slamovits C.H."/>
            <person name="Spencer D.F."/>
            <person name="Suzuki S."/>
            <person name="Worden A.Z."/>
            <person name="Zauner S."/>
            <person name="Barry K."/>
            <person name="Bell C."/>
            <person name="Bharti A.K."/>
            <person name="Crow J.A."/>
            <person name="Grimwood J."/>
            <person name="Kramer R."/>
            <person name="Lindquist E."/>
            <person name="Lucas S."/>
            <person name="Salamov A."/>
            <person name="McFadden G.I."/>
            <person name="Lane C.E."/>
            <person name="Keeling P.J."/>
            <person name="Gray M.W."/>
            <person name="Grigoriev I.V."/>
            <person name="Archibald J.M."/>
        </authorList>
    </citation>
    <scope>NUCLEOTIDE SEQUENCE</scope>
    <source>
        <strain evidence="3 5">CCMP2712</strain>
    </source>
</reference>
<dbReference type="HOGENOM" id="CLU_759620_0_0_1"/>
<feature type="region of interest" description="Disordered" evidence="2">
    <location>
        <begin position="185"/>
        <end position="261"/>
    </location>
</feature>
<keyword evidence="1" id="KW-0175">Coiled coil</keyword>
<dbReference type="EMBL" id="JH993014">
    <property type="protein sequence ID" value="EKX42774.1"/>
    <property type="molecule type" value="Genomic_DNA"/>
</dbReference>
<dbReference type="GeneID" id="17299405"/>
<feature type="coiled-coil region" evidence="1">
    <location>
        <begin position="275"/>
        <end position="302"/>
    </location>
</feature>
<dbReference type="PaxDb" id="55529-EKX42774"/>
<evidence type="ECO:0000256" key="1">
    <source>
        <dbReference type="SAM" id="Coils"/>
    </source>
</evidence>
<evidence type="ECO:0000313" key="4">
    <source>
        <dbReference type="EnsemblProtists" id="EKX42774"/>
    </source>
</evidence>
<dbReference type="Proteomes" id="UP000011087">
    <property type="component" value="Unassembled WGS sequence"/>
</dbReference>
<proteinExistence type="predicted"/>
<organism evidence="3">
    <name type="scientific">Guillardia theta (strain CCMP2712)</name>
    <name type="common">Cryptophyte</name>
    <dbReference type="NCBI Taxonomy" id="905079"/>
    <lineage>
        <taxon>Eukaryota</taxon>
        <taxon>Cryptophyceae</taxon>
        <taxon>Pyrenomonadales</taxon>
        <taxon>Geminigeraceae</taxon>
        <taxon>Guillardia</taxon>
    </lineage>
</organism>
<reference evidence="4" key="3">
    <citation type="submission" date="2015-06" db="UniProtKB">
        <authorList>
            <consortium name="EnsemblProtists"/>
        </authorList>
    </citation>
    <scope>IDENTIFICATION</scope>
</reference>
<evidence type="ECO:0000313" key="3">
    <source>
        <dbReference type="EMBL" id="EKX42774.1"/>
    </source>
</evidence>
<sequence>MQILTLGGISRYLEIAGMGRDSMSDSLLKCPGICTSEVYDGGSQRDFNPDRSLQITTKRGQSALAEIRAAADQIIARSKDSPQLVIAQEGTLKGNKDNLYVSQRGQPKRIWSAQPRRSEDFNPRSPDSWRGLSSDRLKPARPKTASDAVLLGHVRASMWRALNRRKPSLKGTESIPIVTLAVVSPRSQRSLNSSSALRTEEPRPRARQSKFSPARLVRPKTATDATRLKIGNPEARTEAKSPQRRRNVFVKGRNSNEQGVHTSELDQVIALKESVRSLKSDIEKAMSRCKAMEQKMVKQSDKTDFFSFCSGMIVDTQVRIFLSSQQILTSVSDRGMGTNVVTQKYCQKNKLEVESFKQKETAAYR</sequence>
<evidence type="ECO:0000313" key="5">
    <source>
        <dbReference type="Proteomes" id="UP000011087"/>
    </source>
</evidence>